<dbReference type="PANTHER" id="PTHR16057">
    <property type="entry name" value="WINS1, 2 PROTEIN"/>
    <property type="match status" value="1"/>
</dbReference>
<organism evidence="1 2">
    <name type="scientific">Ficus carica</name>
    <name type="common">Common fig</name>
    <dbReference type="NCBI Taxonomy" id="3494"/>
    <lineage>
        <taxon>Eukaryota</taxon>
        <taxon>Viridiplantae</taxon>
        <taxon>Streptophyta</taxon>
        <taxon>Embryophyta</taxon>
        <taxon>Tracheophyta</taxon>
        <taxon>Spermatophyta</taxon>
        <taxon>Magnoliopsida</taxon>
        <taxon>eudicotyledons</taxon>
        <taxon>Gunneridae</taxon>
        <taxon>Pentapetalae</taxon>
        <taxon>rosids</taxon>
        <taxon>fabids</taxon>
        <taxon>Rosales</taxon>
        <taxon>Moraceae</taxon>
        <taxon>Ficeae</taxon>
        <taxon>Ficus</taxon>
    </lineage>
</organism>
<dbReference type="InterPro" id="IPR024875">
    <property type="entry name" value="Protein_Lines"/>
</dbReference>
<reference evidence="1" key="1">
    <citation type="submission" date="2023-07" db="EMBL/GenBank/DDBJ databases">
        <title>draft genome sequence of fig (Ficus carica).</title>
        <authorList>
            <person name="Takahashi T."/>
            <person name="Nishimura K."/>
        </authorList>
    </citation>
    <scope>NUCLEOTIDE SEQUENCE</scope>
</reference>
<evidence type="ECO:0008006" key="3">
    <source>
        <dbReference type="Google" id="ProtNLM"/>
    </source>
</evidence>
<name>A0AA88CSI1_FICCA</name>
<dbReference type="Proteomes" id="UP001187192">
    <property type="component" value="Unassembled WGS sequence"/>
</dbReference>
<dbReference type="AlphaFoldDB" id="A0AA88CSI1"/>
<evidence type="ECO:0000313" key="1">
    <source>
        <dbReference type="EMBL" id="GMN29875.1"/>
    </source>
</evidence>
<keyword evidence="2" id="KW-1185">Reference proteome</keyword>
<comment type="caution">
    <text evidence="1">The sequence shown here is derived from an EMBL/GenBank/DDBJ whole genome shotgun (WGS) entry which is preliminary data.</text>
</comment>
<proteinExistence type="predicted"/>
<gene>
    <name evidence="1" type="ORF">TIFTF001_002586</name>
</gene>
<dbReference type="EMBL" id="BTGU01000002">
    <property type="protein sequence ID" value="GMN29875.1"/>
    <property type="molecule type" value="Genomic_DNA"/>
</dbReference>
<accession>A0AA88CSI1</accession>
<evidence type="ECO:0000313" key="2">
    <source>
        <dbReference type="Proteomes" id="UP001187192"/>
    </source>
</evidence>
<dbReference type="PANTHER" id="PTHR16057:SF1">
    <property type="entry name" value="PROTEIN LINES HOMOLOG 1"/>
    <property type="match status" value="1"/>
</dbReference>
<protein>
    <recommendedName>
        <fullName evidence="3">Protein Lines C-terminal domain-containing protein</fullName>
    </recommendedName>
</protein>
<sequence>MSGGARVSSRLCHLIGDSLRPYRELDVASVNKEKEREILLALSQVSLMTINSQHVQHLVGNVLLVVSEFVAAFGSKWDVFIHFLCVSLELAINSLLLDLSSSSSFNGADDSNSGSSSFVLALKDKLKNTNWSAVAGIVQVLRQILKELAREDDVQLIIMYFDSVNSCLSNVRWDSFTDMFVASDGEAQKSSSADADHLVRRFLFLGSFIQFLCSLVEQIGLVEASGGSKEQHPLVSLAIILVPKLLSWCSSRQYDSVNKCIFQYLRCKILVLMIRLSFQTSLDCLGLVSWLQLIHTYFGELLRQPITSLELVRNDSLESSPFLSSISDEVVSHLSSLHVKRRAIFLFLRCSFSLINLRGSTDEKCTCGTKSLCLPYDTNVELECCGRKKGLIELSNWLQWHLPTENFLNSEMCLQKRVDFTLSFLQLYMHEDDLLFGVLLQLLCVPFPAEEQWKRRLFREQNVI</sequence>